<dbReference type="AlphaFoldDB" id="A0A8J5XC74"/>
<keyword evidence="6 8" id="KW-0472">Membrane</keyword>
<dbReference type="GO" id="GO:0016020">
    <property type="term" value="C:membrane"/>
    <property type="evidence" value="ECO:0007669"/>
    <property type="project" value="UniProtKB-SubCell"/>
</dbReference>
<evidence type="ECO:0000313" key="10">
    <source>
        <dbReference type="Proteomes" id="UP000751190"/>
    </source>
</evidence>
<dbReference type="GO" id="GO:0012505">
    <property type="term" value="C:endomembrane system"/>
    <property type="evidence" value="ECO:0007669"/>
    <property type="project" value="UniProtKB-ARBA"/>
</dbReference>
<dbReference type="InterPro" id="IPR011691">
    <property type="entry name" value="Vesicle_transpt_SFT2"/>
</dbReference>
<dbReference type="OrthoDB" id="660759at2759"/>
<keyword evidence="10" id="KW-1185">Reference proteome</keyword>
<dbReference type="GO" id="GO:0015031">
    <property type="term" value="P:protein transport"/>
    <property type="evidence" value="ECO:0007669"/>
    <property type="project" value="UniProtKB-KW"/>
</dbReference>
<dbReference type="EMBL" id="JAGTXO010000019">
    <property type="protein sequence ID" value="KAG8462796.1"/>
    <property type="molecule type" value="Genomic_DNA"/>
</dbReference>
<dbReference type="PANTHER" id="PTHR23137">
    <property type="entry name" value="VESICLE TRANSPORT PROTEIN-RELATED"/>
    <property type="match status" value="1"/>
</dbReference>
<proteinExistence type="inferred from homology"/>
<comment type="caution">
    <text evidence="9">The sequence shown here is derived from an EMBL/GenBank/DDBJ whole genome shotgun (WGS) entry which is preliminary data.</text>
</comment>
<evidence type="ECO:0000256" key="2">
    <source>
        <dbReference type="ARBA" id="ARBA00022448"/>
    </source>
</evidence>
<gene>
    <name evidence="9" type="ORF">KFE25_004772</name>
</gene>
<reference evidence="9" key="1">
    <citation type="submission" date="2021-05" db="EMBL/GenBank/DDBJ databases">
        <title>The genome of the haptophyte Pavlova lutheri (Diacronema luteri, Pavlovales) - a model for lipid biosynthesis in eukaryotic algae.</title>
        <authorList>
            <person name="Hulatt C.J."/>
            <person name="Posewitz M.C."/>
        </authorList>
    </citation>
    <scope>NUCLEOTIDE SEQUENCE</scope>
    <source>
        <strain evidence="9">NIVA-4/92</strain>
    </source>
</reference>
<keyword evidence="2 8" id="KW-0813">Transport</keyword>
<name>A0A8J5XC74_DIALT</name>
<evidence type="ECO:0000256" key="3">
    <source>
        <dbReference type="ARBA" id="ARBA00022692"/>
    </source>
</evidence>
<sequence>MDGSLREFALAHKGGGGLGLSGASISRSYSMGAAPTSAGLPNSLSSLRANLSAFGFGRKGHAPNGSGGFGSGDGRPSGGAGASGVGVGGWTFDWGAVKGKGGADAMPSLLRWGGSDGGGIAEPFAHVRRLRSFAVLMLLGGLNFAMAGLFLPLVLIRPAKFSLFFTLGNCLVLASFAALRGAREQAAQLLSAARLPFTLAYVGSMCLTLYSALIAHSYVLVVVSAVAQLVALCYYCASYLPGGSRALRLLSAMAGRIAGQLGAATRMLCCGRRRGGMLPL</sequence>
<evidence type="ECO:0000256" key="1">
    <source>
        <dbReference type="ARBA" id="ARBA00004141"/>
    </source>
</evidence>
<comment type="subcellular location">
    <subcellularLocation>
        <location evidence="1 8">Membrane</location>
        <topology evidence="1 8">Multi-pass membrane protein</topology>
    </subcellularLocation>
</comment>
<evidence type="ECO:0000256" key="8">
    <source>
        <dbReference type="RuleBase" id="RU363111"/>
    </source>
</evidence>
<organism evidence="9 10">
    <name type="scientific">Diacronema lutheri</name>
    <name type="common">Unicellular marine alga</name>
    <name type="synonym">Monochrysis lutheri</name>
    <dbReference type="NCBI Taxonomy" id="2081491"/>
    <lineage>
        <taxon>Eukaryota</taxon>
        <taxon>Haptista</taxon>
        <taxon>Haptophyta</taxon>
        <taxon>Pavlovophyceae</taxon>
        <taxon>Pavlovales</taxon>
        <taxon>Pavlovaceae</taxon>
        <taxon>Diacronema</taxon>
    </lineage>
</organism>
<evidence type="ECO:0000313" key="9">
    <source>
        <dbReference type="EMBL" id="KAG8462796.1"/>
    </source>
</evidence>
<dbReference type="PANTHER" id="PTHR23137:SF36">
    <property type="entry name" value="VESICLE TRANSPORT PROTEIN SFT2C"/>
    <property type="match status" value="1"/>
</dbReference>
<evidence type="ECO:0000256" key="6">
    <source>
        <dbReference type="ARBA" id="ARBA00023136"/>
    </source>
</evidence>
<keyword evidence="5 8" id="KW-1133">Transmembrane helix</keyword>
<evidence type="ECO:0000256" key="7">
    <source>
        <dbReference type="ARBA" id="ARBA00025800"/>
    </source>
</evidence>
<feature type="transmembrane region" description="Helical" evidence="8">
    <location>
        <begin position="218"/>
        <end position="240"/>
    </location>
</feature>
<keyword evidence="4 8" id="KW-0653">Protein transport</keyword>
<comment type="function">
    <text evidence="8">May be involved in fusion of retrograde transport vesicles derived from an endocytic compartment with the Golgi complex.</text>
</comment>
<dbReference type="InterPro" id="IPR007305">
    <property type="entry name" value="Vesicle_transpt_Got1/SFT2"/>
</dbReference>
<feature type="transmembrane region" description="Helical" evidence="8">
    <location>
        <begin position="161"/>
        <end position="179"/>
    </location>
</feature>
<protein>
    <recommendedName>
        <fullName evidence="8">Vesicle transport protein</fullName>
    </recommendedName>
</protein>
<feature type="transmembrane region" description="Helical" evidence="8">
    <location>
        <begin position="191"/>
        <end position="212"/>
    </location>
</feature>
<dbReference type="Proteomes" id="UP000751190">
    <property type="component" value="Unassembled WGS sequence"/>
</dbReference>
<keyword evidence="3 8" id="KW-0812">Transmembrane</keyword>
<evidence type="ECO:0000256" key="5">
    <source>
        <dbReference type="ARBA" id="ARBA00022989"/>
    </source>
</evidence>
<comment type="similarity">
    <text evidence="7 8">Belongs to the SFT2 family.</text>
</comment>
<feature type="transmembrane region" description="Helical" evidence="8">
    <location>
        <begin position="133"/>
        <end position="155"/>
    </location>
</feature>
<accession>A0A8J5XC74</accession>
<evidence type="ECO:0000256" key="4">
    <source>
        <dbReference type="ARBA" id="ARBA00022927"/>
    </source>
</evidence>
<dbReference type="GO" id="GO:0005737">
    <property type="term" value="C:cytoplasm"/>
    <property type="evidence" value="ECO:0007669"/>
    <property type="project" value="UniProtKB-ARBA"/>
</dbReference>
<dbReference type="Pfam" id="PF04178">
    <property type="entry name" value="Got1"/>
    <property type="match status" value="1"/>
</dbReference>
<dbReference type="GO" id="GO:0016192">
    <property type="term" value="P:vesicle-mediated transport"/>
    <property type="evidence" value="ECO:0007669"/>
    <property type="project" value="InterPro"/>
</dbReference>